<dbReference type="EMBL" id="JARQDL010000013">
    <property type="protein sequence ID" value="MDT2946829.1"/>
    <property type="molecule type" value="Genomic_DNA"/>
</dbReference>
<sequence length="95" mass="10926">MRRLDTLKVSSNKSYNEIEKDLGYPRNALSNYKNGSVPSGARLLELANYFGVSPEYLLGEKSRKDITLLFESLEPAQKHEMVILCQKWILSNLKY</sequence>
<protein>
    <submittedName>
        <fullName evidence="2">Helix-turn-helix transcriptional regulator</fullName>
    </submittedName>
</protein>
<dbReference type="SMART" id="SM00530">
    <property type="entry name" value="HTH_XRE"/>
    <property type="match status" value="1"/>
</dbReference>
<accession>A0AAP5UC13</accession>
<dbReference type="Proteomes" id="UP001250218">
    <property type="component" value="Unassembled WGS sequence"/>
</dbReference>
<evidence type="ECO:0000259" key="1">
    <source>
        <dbReference type="PROSITE" id="PS50943"/>
    </source>
</evidence>
<proteinExistence type="predicted"/>
<comment type="caution">
    <text evidence="2">The sequence shown here is derived from an EMBL/GenBank/DDBJ whole genome shotgun (WGS) entry which is preliminary data.</text>
</comment>
<dbReference type="Gene3D" id="1.10.260.40">
    <property type="entry name" value="lambda repressor-like DNA-binding domains"/>
    <property type="match status" value="1"/>
</dbReference>
<reference evidence="2" key="1">
    <citation type="submission" date="2023-03" db="EMBL/GenBank/DDBJ databases">
        <authorList>
            <person name="Shen W."/>
            <person name="Cai J."/>
        </authorList>
    </citation>
    <scope>NUCLEOTIDE SEQUENCE</scope>
    <source>
        <strain evidence="2">Y37</strain>
    </source>
</reference>
<dbReference type="AlphaFoldDB" id="A0AAP5UC13"/>
<dbReference type="InterPro" id="IPR010982">
    <property type="entry name" value="Lambda_DNA-bd_dom_sf"/>
</dbReference>
<dbReference type="PROSITE" id="PS50943">
    <property type="entry name" value="HTH_CROC1"/>
    <property type="match status" value="1"/>
</dbReference>
<organism evidence="2 3">
    <name type="scientific">Lactococcus lactis</name>
    <dbReference type="NCBI Taxonomy" id="1358"/>
    <lineage>
        <taxon>Bacteria</taxon>
        <taxon>Bacillati</taxon>
        <taxon>Bacillota</taxon>
        <taxon>Bacilli</taxon>
        <taxon>Lactobacillales</taxon>
        <taxon>Streptococcaceae</taxon>
        <taxon>Lactococcus</taxon>
    </lineage>
</organism>
<dbReference type="GO" id="GO:0003677">
    <property type="term" value="F:DNA binding"/>
    <property type="evidence" value="ECO:0007669"/>
    <property type="project" value="InterPro"/>
</dbReference>
<evidence type="ECO:0000313" key="3">
    <source>
        <dbReference type="Proteomes" id="UP001250218"/>
    </source>
</evidence>
<name>A0AAP5UC13_9LACT</name>
<dbReference type="SUPFAM" id="SSF47413">
    <property type="entry name" value="lambda repressor-like DNA-binding domains"/>
    <property type="match status" value="1"/>
</dbReference>
<gene>
    <name evidence="2" type="ORF">P7I04_12440</name>
</gene>
<feature type="domain" description="HTH cro/C1-type" evidence="1">
    <location>
        <begin position="17"/>
        <end position="57"/>
    </location>
</feature>
<dbReference type="InterPro" id="IPR001387">
    <property type="entry name" value="Cro/C1-type_HTH"/>
</dbReference>
<evidence type="ECO:0000313" key="2">
    <source>
        <dbReference type="EMBL" id="MDT2946829.1"/>
    </source>
</evidence>
<dbReference type="Pfam" id="PF01381">
    <property type="entry name" value="HTH_3"/>
    <property type="match status" value="1"/>
</dbReference>